<evidence type="ECO:0000256" key="9">
    <source>
        <dbReference type="ARBA" id="ARBA00022806"/>
    </source>
</evidence>
<keyword evidence="6" id="KW-0479">Metal-binding</keyword>
<dbReference type="InterPro" id="IPR045028">
    <property type="entry name" value="DinG/Rad3-like"/>
</dbReference>
<evidence type="ECO:0000256" key="18">
    <source>
        <dbReference type="ARBA" id="ARBA00044969"/>
    </source>
</evidence>
<dbReference type="SMART" id="SM00488">
    <property type="entry name" value="DEXDc2"/>
    <property type="match status" value="1"/>
</dbReference>
<dbReference type="PANTHER" id="PTHR11472">
    <property type="entry name" value="DNA REPAIR DEAD HELICASE RAD3/XP-D SUBFAMILY MEMBER"/>
    <property type="match status" value="1"/>
</dbReference>
<keyword evidence="14" id="KW-0413">Isomerase</keyword>
<evidence type="ECO:0000256" key="8">
    <source>
        <dbReference type="ARBA" id="ARBA00022801"/>
    </source>
</evidence>
<keyword evidence="12" id="KW-0411">Iron-sulfur</keyword>
<evidence type="ECO:0000256" key="6">
    <source>
        <dbReference type="ARBA" id="ARBA00022723"/>
    </source>
</evidence>
<accession>A0A6A6U086</accession>
<dbReference type="Pfam" id="PF13307">
    <property type="entry name" value="Helicase_C_2"/>
    <property type="match status" value="1"/>
</dbReference>
<dbReference type="InterPro" id="IPR010614">
    <property type="entry name" value="RAD3-like_helicase_DEAD"/>
</dbReference>
<evidence type="ECO:0000256" key="15">
    <source>
        <dbReference type="ARBA" id="ARBA00023242"/>
    </source>
</evidence>
<proteinExistence type="inferred from homology"/>
<dbReference type="Gene3D" id="3.40.50.300">
    <property type="entry name" value="P-loop containing nucleotide triphosphate hydrolases"/>
    <property type="match status" value="3"/>
</dbReference>
<evidence type="ECO:0000256" key="21">
    <source>
        <dbReference type="ARBA" id="ARBA00045702"/>
    </source>
</evidence>
<evidence type="ECO:0000256" key="7">
    <source>
        <dbReference type="ARBA" id="ARBA00022741"/>
    </source>
</evidence>
<dbReference type="PROSITE" id="PS51193">
    <property type="entry name" value="HELICASE_ATP_BIND_2"/>
    <property type="match status" value="1"/>
</dbReference>
<evidence type="ECO:0000256" key="13">
    <source>
        <dbReference type="ARBA" id="ARBA00023125"/>
    </source>
</evidence>
<organism evidence="26 27">
    <name type="scientific">Microthyrium microscopicum</name>
    <dbReference type="NCBI Taxonomy" id="703497"/>
    <lineage>
        <taxon>Eukaryota</taxon>
        <taxon>Fungi</taxon>
        <taxon>Dikarya</taxon>
        <taxon>Ascomycota</taxon>
        <taxon>Pezizomycotina</taxon>
        <taxon>Dothideomycetes</taxon>
        <taxon>Dothideomycetes incertae sedis</taxon>
        <taxon>Microthyriales</taxon>
        <taxon>Microthyriaceae</taxon>
        <taxon>Microthyrium</taxon>
    </lineage>
</organism>
<keyword evidence="15" id="KW-0539">Nucleus</keyword>
<dbReference type="SMART" id="SM00491">
    <property type="entry name" value="HELICc2"/>
    <property type="match status" value="1"/>
</dbReference>
<evidence type="ECO:0000256" key="24">
    <source>
        <dbReference type="SAM" id="MobiDB-lite"/>
    </source>
</evidence>
<evidence type="ECO:0000256" key="11">
    <source>
        <dbReference type="ARBA" id="ARBA00023004"/>
    </source>
</evidence>
<evidence type="ECO:0000256" key="23">
    <source>
        <dbReference type="SAM" id="Coils"/>
    </source>
</evidence>
<reference evidence="26" key="1">
    <citation type="journal article" date="2020" name="Stud. Mycol.">
        <title>101 Dothideomycetes genomes: a test case for predicting lifestyles and emergence of pathogens.</title>
        <authorList>
            <person name="Haridas S."/>
            <person name="Albert R."/>
            <person name="Binder M."/>
            <person name="Bloem J."/>
            <person name="Labutti K."/>
            <person name="Salamov A."/>
            <person name="Andreopoulos B."/>
            <person name="Baker S."/>
            <person name="Barry K."/>
            <person name="Bills G."/>
            <person name="Bluhm B."/>
            <person name="Cannon C."/>
            <person name="Castanera R."/>
            <person name="Culley D."/>
            <person name="Daum C."/>
            <person name="Ezra D."/>
            <person name="Gonzalez J."/>
            <person name="Henrissat B."/>
            <person name="Kuo A."/>
            <person name="Liang C."/>
            <person name="Lipzen A."/>
            <person name="Lutzoni F."/>
            <person name="Magnuson J."/>
            <person name="Mondo S."/>
            <person name="Nolan M."/>
            <person name="Ohm R."/>
            <person name="Pangilinan J."/>
            <person name="Park H.-J."/>
            <person name="Ramirez L."/>
            <person name="Alfaro M."/>
            <person name="Sun H."/>
            <person name="Tritt A."/>
            <person name="Yoshinaga Y."/>
            <person name="Zwiers L.-H."/>
            <person name="Turgeon B."/>
            <person name="Goodwin S."/>
            <person name="Spatafora J."/>
            <person name="Crous P."/>
            <person name="Grigoriev I."/>
        </authorList>
    </citation>
    <scope>NUCLEOTIDE SEQUENCE</scope>
    <source>
        <strain evidence="26">CBS 115976</strain>
    </source>
</reference>
<dbReference type="GO" id="GO:0016818">
    <property type="term" value="F:hydrolase activity, acting on acid anhydrides, in phosphorus-containing anhydrides"/>
    <property type="evidence" value="ECO:0007669"/>
    <property type="project" value="InterPro"/>
</dbReference>
<comment type="cofactor">
    <cofactor evidence="1">
        <name>[4Fe-4S] cluster</name>
        <dbReference type="ChEBI" id="CHEBI:49883"/>
    </cofactor>
</comment>
<dbReference type="GO" id="GO:0005524">
    <property type="term" value="F:ATP binding"/>
    <property type="evidence" value="ECO:0007669"/>
    <property type="project" value="UniProtKB-KW"/>
</dbReference>
<keyword evidence="9 26" id="KW-0347">Helicase</keyword>
<dbReference type="EC" id="5.6.2.3" evidence="18"/>
<evidence type="ECO:0000313" key="27">
    <source>
        <dbReference type="Proteomes" id="UP000799302"/>
    </source>
</evidence>
<keyword evidence="10" id="KW-0067">ATP-binding</keyword>
<evidence type="ECO:0000256" key="16">
    <source>
        <dbReference type="ARBA" id="ARBA00023306"/>
    </source>
</evidence>
<gene>
    <name evidence="26" type="ORF">BT63DRAFT_378932</name>
</gene>
<keyword evidence="13" id="KW-0238">DNA-binding</keyword>
<evidence type="ECO:0000256" key="12">
    <source>
        <dbReference type="ARBA" id="ARBA00023014"/>
    </source>
</evidence>
<evidence type="ECO:0000256" key="5">
    <source>
        <dbReference type="ARBA" id="ARBA00017386"/>
    </source>
</evidence>
<keyword evidence="23" id="KW-0175">Coiled coil</keyword>
<evidence type="ECO:0000256" key="2">
    <source>
        <dbReference type="ARBA" id="ARBA00004123"/>
    </source>
</evidence>
<evidence type="ECO:0000256" key="1">
    <source>
        <dbReference type="ARBA" id="ARBA00001966"/>
    </source>
</evidence>
<dbReference type="NCBIfam" id="TIGR00604">
    <property type="entry name" value="rad3"/>
    <property type="match status" value="1"/>
</dbReference>
<evidence type="ECO:0000256" key="3">
    <source>
        <dbReference type="ARBA" id="ARBA00008435"/>
    </source>
</evidence>
<sequence>MESKSDSFNFPFEPYDIQRQFMTALYEAIEDSKVAIFESPTGTGKSLSLICGALTWLRDHKRRKFDDSMHVDAVCILTDEPDWVLENARQERRRDALQAREARERRLARAREREARAFEKYSEDEPSNKRRKKIISDSNDKDQNLDSYLLDDYDSDEQRNGRSTNPLATLGLSKDTLSLLDRLGVMSQKEDDLEEKEGPIIYYCSRTHSQLTQFVSELRKVNLPPVIQPDLHGDAIGISPDNVAESLRHLTLGSRKNLCINAKVSNLGGNTAINEKCLDLQKVGTPEDKKCPYLPKKEDEPIINKFRDHALAKIRDIEDLGKLGKRMCICPYYASRPAIQLSEIVTLPYPLLLQKSARDALSICLKDNIVIIDEAHNLMDAVCGIYSSSISLSQLQLGRQQLMIYLQKFKNRLKGQNRVYVAQTIRVMDSLIAFSKSKDGSKIGTEEICRVDELLAGKNVDQIDLFKLNAYISESRLARKIDGYANHLAKEQSSTSTAASNERNTSMPVLMHLQSFMAALMNPSAEGRFFFIKEDQDLIIRYMLLDPTNHFKEIVQEARAVILAGGTMSPMEDYKQHLFPYVSPERLSTLSCSHIVPATSLSVYPITHAASGLEFDFTFSARKDNKMISAAGEALVSFISTVPDGVVAFFPSYAFLETCIKAWKMTPSTVSGRSIWAAISTIKPIFHEAKSTSLSTSTKDASSTEALLPSYTAAIRSGKGAVLLAVISGSLSEGINFSDDLGRAVVVFGLPYPNPHGAEWTAKMQYIASKVDAAPGSSSNGTAQVAAGKAAAREFYENATMRAVNQAVGRAIRHRGDYAAVLLVDRRYATDRVQKKLPGWMKESIKPAVNVQEAARGLTGFFAEIKRNPRANT</sequence>
<dbReference type="GO" id="GO:0051536">
    <property type="term" value="F:iron-sulfur cluster binding"/>
    <property type="evidence" value="ECO:0007669"/>
    <property type="project" value="UniProtKB-KW"/>
</dbReference>
<evidence type="ECO:0000256" key="22">
    <source>
        <dbReference type="ARBA" id="ARBA00048954"/>
    </source>
</evidence>
<dbReference type="GO" id="GO:0043139">
    <property type="term" value="F:5'-3' DNA helicase activity"/>
    <property type="evidence" value="ECO:0007669"/>
    <property type="project" value="UniProtKB-EC"/>
</dbReference>
<dbReference type="OrthoDB" id="267079at2759"/>
<dbReference type="EMBL" id="MU004242">
    <property type="protein sequence ID" value="KAF2664653.1"/>
    <property type="molecule type" value="Genomic_DNA"/>
</dbReference>
<comment type="catalytic activity">
    <reaction evidence="22">
        <text>ATP + H2O = ADP + phosphate + H(+)</text>
        <dbReference type="Rhea" id="RHEA:13065"/>
        <dbReference type="ChEBI" id="CHEBI:15377"/>
        <dbReference type="ChEBI" id="CHEBI:15378"/>
        <dbReference type="ChEBI" id="CHEBI:30616"/>
        <dbReference type="ChEBI" id="CHEBI:43474"/>
        <dbReference type="ChEBI" id="CHEBI:456216"/>
        <dbReference type="EC" id="5.6.2.3"/>
    </reaction>
</comment>
<comment type="subcellular location">
    <subcellularLocation>
        <location evidence="2">Nucleus</location>
    </subcellularLocation>
</comment>
<evidence type="ECO:0000256" key="14">
    <source>
        <dbReference type="ARBA" id="ARBA00023235"/>
    </source>
</evidence>
<dbReference type="GO" id="GO:0046872">
    <property type="term" value="F:metal ion binding"/>
    <property type="evidence" value="ECO:0007669"/>
    <property type="project" value="UniProtKB-KW"/>
</dbReference>
<comment type="function">
    <text evidence="21">ATP-dependent DNA helicase important for chromosome transmission and normal cell cycle progression in G(2)/M. May have a role in changing DNA topology to allow the loading of proteins involved in maintaining sister chromatid cohesion in the vicinity of the centromeres. Has a specific role in chromosome segregation during meiosis II.</text>
</comment>
<dbReference type="GO" id="GO:0034085">
    <property type="term" value="P:establishment of sister chromatid cohesion"/>
    <property type="evidence" value="ECO:0007669"/>
    <property type="project" value="TreeGrafter"/>
</dbReference>
<dbReference type="GO" id="GO:0003677">
    <property type="term" value="F:DNA binding"/>
    <property type="evidence" value="ECO:0007669"/>
    <property type="project" value="UniProtKB-KW"/>
</dbReference>
<dbReference type="GO" id="GO:0005634">
    <property type="term" value="C:nucleus"/>
    <property type="evidence" value="ECO:0007669"/>
    <property type="project" value="UniProtKB-SubCell"/>
</dbReference>
<dbReference type="InterPro" id="IPR027417">
    <property type="entry name" value="P-loop_NTPase"/>
</dbReference>
<dbReference type="AlphaFoldDB" id="A0A6A6U086"/>
<evidence type="ECO:0000313" key="26">
    <source>
        <dbReference type="EMBL" id="KAF2664653.1"/>
    </source>
</evidence>
<feature type="region of interest" description="Disordered" evidence="24">
    <location>
        <begin position="115"/>
        <end position="140"/>
    </location>
</feature>
<dbReference type="InterPro" id="IPR006554">
    <property type="entry name" value="Helicase-like_DEXD_c2"/>
</dbReference>
<name>A0A6A6U086_9PEZI</name>
<dbReference type="GO" id="GO:0006139">
    <property type="term" value="P:nucleobase-containing compound metabolic process"/>
    <property type="evidence" value="ECO:0007669"/>
    <property type="project" value="InterPro"/>
</dbReference>
<keyword evidence="16" id="KW-0131">Cell cycle</keyword>
<keyword evidence="11" id="KW-0408">Iron</keyword>
<comment type="similarity">
    <text evidence="3">Belongs to the DEAD box helicase family. DEAH subfamily. DDX11/CHL1 sub-subfamily.</text>
</comment>
<dbReference type="InterPro" id="IPR014013">
    <property type="entry name" value="Helic_SF1/SF2_ATP-bd_DinG/Rad3"/>
</dbReference>
<dbReference type="Proteomes" id="UP000799302">
    <property type="component" value="Unassembled WGS sequence"/>
</dbReference>
<feature type="domain" description="Helicase ATP-binding" evidence="25">
    <location>
        <begin position="4"/>
        <end position="429"/>
    </location>
</feature>
<evidence type="ECO:0000256" key="19">
    <source>
        <dbReference type="ARBA" id="ARBA00044998"/>
    </source>
</evidence>
<keyword evidence="7" id="KW-0547">Nucleotide-binding</keyword>
<dbReference type="InterPro" id="IPR013020">
    <property type="entry name" value="Rad3/Chl1-like"/>
</dbReference>
<keyword evidence="8" id="KW-0378">Hydrolase</keyword>
<dbReference type="PANTHER" id="PTHR11472:SF41">
    <property type="entry name" value="ATP-DEPENDENT DNA HELICASE DDX11-RELATED"/>
    <property type="match status" value="1"/>
</dbReference>
<evidence type="ECO:0000256" key="17">
    <source>
        <dbReference type="ARBA" id="ARBA00029709"/>
    </source>
</evidence>
<evidence type="ECO:0000256" key="20">
    <source>
        <dbReference type="ARBA" id="ARBA00045008"/>
    </source>
</evidence>
<feature type="coiled-coil region" evidence="23">
    <location>
        <begin position="85"/>
        <end position="113"/>
    </location>
</feature>
<dbReference type="SUPFAM" id="SSF52540">
    <property type="entry name" value="P-loop containing nucleoside triphosphate hydrolases"/>
    <property type="match status" value="1"/>
</dbReference>
<evidence type="ECO:0000256" key="10">
    <source>
        <dbReference type="ARBA" id="ARBA00022840"/>
    </source>
</evidence>
<protein>
    <recommendedName>
        <fullName evidence="5">ATP-dependent DNA helicase CHL1</fullName>
        <ecNumber evidence="18">5.6.2.3</ecNumber>
    </recommendedName>
    <alternativeName>
        <fullName evidence="4">ATP-dependent DNA helicase chl1</fullName>
    </alternativeName>
    <alternativeName>
        <fullName evidence="17">Chromosome loss protein 1</fullName>
    </alternativeName>
    <alternativeName>
        <fullName evidence="19 20">DNA 5'-3' helicase CHL1</fullName>
    </alternativeName>
</protein>
<dbReference type="FunFam" id="3.40.50.300:FF:002774">
    <property type="entry name" value="ATP-dependent DNA helicase chl1"/>
    <property type="match status" value="1"/>
</dbReference>
<keyword evidence="27" id="KW-1185">Reference proteome</keyword>
<dbReference type="Pfam" id="PF06733">
    <property type="entry name" value="DEAD_2"/>
    <property type="match status" value="1"/>
</dbReference>
<evidence type="ECO:0000259" key="25">
    <source>
        <dbReference type="PROSITE" id="PS51193"/>
    </source>
</evidence>
<evidence type="ECO:0000256" key="4">
    <source>
        <dbReference type="ARBA" id="ARBA00016387"/>
    </source>
</evidence>
<dbReference type="InterPro" id="IPR006555">
    <property type="entry name" value="ATP-dep_Helicase_C"/>
</dbReference>